<name>A0ABP6X1D7_9FLAO</name>
<dbReference type="SUPFAM" id="SSF51445">
    <property type="entry name" value="(Trans)glycosidases"/>
    <property type="match status" value="1"/>
</dbReference>
<evidence type="ECO:0000313" key="1">
    <source>
        <dbReference type="EMBL" id="GAA3558885.1"/>
    </source>
</evidence>
<comment type="caution">
    <text evidence="1">The sequence shown here is derived from an EMBL/GenBank/DDBJ whole genome shotgun (WGS) entry which is preliminary data.</text>
</comment>
<dbReference type="RefSeq" id="WP_345004478.1">
    <property type="nucleotide sequence ID" value="NZ_BAABCY010000019.1"/>
</dbReference>
<sequence>MKFGSDEIHIKNPKEFISKMVKIVEDNDRKAIVWSPGLEADKSVIRQTWGSNPNLNPDGIEEIDSQRSYINGGEPMSFINTLLFKPIGSESHNKVLGGIICLWPDVNLNDENDAFIQNPAYPALLTYAWSTWTADITSAPDSYLVNPPTNNAEAARYFKHYENFLIDHKDRYFSKEPFPYVAQSDKQWHVIGPFNGNDGDDILKIDASHYSYNGKDIKWQKASGNTLVIKARWLNNGYFPEIKPDQCAYAMTYIYSDEQKQVPSWINFETPLRANRVYSGLPDNGKWDANGGIIYLNDKELPGPQWQNPNWKPSKQKGWGSAEDQEIPWSKEELYWTRQPFLLTLNKGWNKIVVKIPYTNDFQNCTFTFIPLDMEGLKFSVDQSK</sequence>
<protein>
    <recommendedName>
        <fullName evidence="3">Beta-galactosidase</fullName>
    </recommendedName>
</protein>
<dbReference type="Gene3D" id="3.20.20.80">
    <property type="entry name" value="Glycosidases"/>
    <property type="match status" value="1"/>
</dbReference>
<proteinExistence type="predicted"/>
<organism evidence="1 2">
    <name type="scientific">Snuella lapsa</name>
    <dbReference type="NCBI Taxonomy" id="870481"/>
    <lineage>
        <taxon>Bacteria</taxon>
        <taxon>Pseudomonadati</taxon>
        <taxon>Bacteroidota</taxon>
        <taxon>Flavobacteriia</taxon>
        <taxon>Flavobacteriales</taxon>
        <taxon>Flavobacteriaceae</taxon>
        <taxon>Snuella</taxon>
    </lineage>
</organism>
<accession>A0ABP6X1D7</accession>
<dbReference type="Proteomes" id="UP001500954">
    <property type="component" value="Unassembled WGS sequence"/>
</dbReference>
<reference evidence="2" key="1">
    <citation type="journal article" date="2019" name="Int. J. Syst. Evol. Microbiol.">
        <title>The Global Catalogue of Microorganisms (GCM) 10K type strain sequencing project: providing services to taxonomists for standard genome sequencing and annotation.</title>
        <authorList>
            <consortium name="The Broad Institute Genomics Platform"/>
            <consortium name="The Broad Institute Genome Sequencing Center for Infectious Disease"/>
            <person name="Wu L."/>
            <person name="Ma J."/>
        </authorList>
    </citation>
    <scope>NUCLEOTIDE SEQUENCE [LARGE SCALE GENOMIC DNA]</scope>
    <source>
        <strain evidence="2">JCM 17111</strain>
    </source>
</reference>
<dbReference type="EMBL" id="BAABCY010000019">
    <property type="protein sequence ID" value="GAA3558885.1"/>
    <property type="molecule type" value="Genomic_DNA"/>
</dbReference>
<evidence type="ECO:0000313" key="2">
    <source>
        <dbReference type="Proteomes" id="UP001500954"/>
    </source>
</evidence>
<gene>
    <name evidence="1" type="ORF">GCM10022395_07520</name>
</gene>
<evidence type="ECO:0008006" key="3">
    <source>
        <dbReference type="Google" id="ProtNLM"/>
    </source>
</evidence>
<keyword evidence="2" id="KW-1185">Reference proteome</keyword>
<dbReference type="InterPro" id="IPR017853">
    <property type="entry name" value="GH"/>
</dbReference>